<dbReference type="EMBL" id="BMZQ01000002">
    <property type="protein sequence ID" value="GHD14392.1"/>
    <property type="molecule type" value="Genomic_DNA"/>
</dbReference>
<dbReference type="AlphaFoldDB" id="A0A8J3GKR4"/>
<proteinExistence type="predicted"/>
<keyword evidence="2" id="KW-1185">Reference proteome</keyword>
<reference evidence="1" key="2">
    <citation type="submission" date="2020-09" db="EMBL/GenBank/DDBJ databases">
        <authorList>
            <person name="Sun Q."/>
            <person name="Kim S."/>
        </authorList>
    </citation>
    <scope>NUCLEOTIDE SEQUENCE</scope>
    <source>
        <strain evidence="1">KCTC 42249</strain>
    </source>
</reference>
<evidence type="ECO:0000313" key="1">
    <source>
        <dbReference type="EMBL" id="GHD14392.1"/>
    </source>
</evidence>
<sequence>MPVDKMAVPGSPVAARFHDHSQVNIQPSVVAVGNVPVNLVVVTRIAERAKLRAVSLSPSDAIRNLPSLTPIIVVIDGGVDNCECDTLLDVIQHCRRNSGQGHPRLLFLSTGRKTETQSLLHPVMDAVVAKPIVPERLEAVLADLAQQSR</sequence>
<evidence type="ECO:0000313" key="2">
    <source>
        <dbReference type="Proteomes" id="UP000630142"/>
    </source>
</evidence>
<dbReference type="RefSeq" id="WP_189503439.1">
    <property type="nucleotide sequence ID" value="NZ_BMZQ01000002.1"/>
</dbReference>
<comment type="caution">
    <text evidence="1">The sequence shown here is derived from an EMBL/GenBank/DDBJ whole genome shotgun (WGS) entry which is preliminary data.</text>
</comment>
<accession>A0A8J3GKR4</accession>
<reference evidence="1" key="1">
    <citation type="journal article" date="2014" name="Int. J. Syst. Evol. Microbiol.">
        <title>Complete genome sequence of Corynebacterium casei LMG S-19264T (=DSM 44701T), isolated from a smear-ripened cheese.</title>
        <authorList>
            <consortium name="US DOE Joint Genome Institute (JGI-PGF)"/>
            <person name="Walter F."/>
            <person name="Albersmeier A."/>
            <person name="Kalinowski J."/>
            <person name="Ruckert C."/>
        </authorList>
    </citation>
    <scope>NUCLEOTIDE SEQUENCE</scope>
    <source>
        <strain evidence="1">KCTC 42249</strain>
    </source>
</reference>
<dbReference type="Gene3D" id="3.40.50.2300">
    <property type="match status" value="1"/>
</dbReference>
<name>A0A8J3GKR4_9HYPH</name>
<gene>
    <name evidence="1" type="ORF">GCM10016234_19930</name>
</gene>
<dbReference type="Proteomes" id="UP000630142">
    <property type="component" value="Unassembled WGS sequence"/>
</dbReference>
<protein>
    <submittedName>
        <fullName evidence="1">Uncharacterized protein</fullName>
    </submittedName>
</protein>
<organism evidence="1 2">
    <name type="scientific">Tianweitania populi</name>
    <dbReference type="NCBI Taxonomy" id="1607949"/>
    <lineage>
        <taxon>Bacteria</taxon>
        <taxon>Pseudomonadati</taxon>
        <taxon>Pseudomonadota</taxon>
        <taxon>Alphaproteobacteria</taxon>
        <taxon>Hyphomicrobiales</taxon>
        <taxon>Phyllobacteriaceae</taxon>
        <taxon>Tianweitania</taxon>
    </lineage>
</organism>